<feature type="domain" description="NodB homology" evidence="3">
    <location>
        <begin position="145"/>
        <end position="353"/>
    </location>
</feature>
<evidence type="ECO:0000259" key="3">
    <source>
        <dbReference type="PROSITE" id="PS51677"/>
    </source>
</evidence>
<evidence type="ECO:0000313" key="4">
    <source>
        <dbReference type="EMBL" id="ELY49387.1"/>
    </source>
</evidence>
<gene>
    <name evidence="4" type="ORF">C495_00440</name>
</gene>
<dbReference type="PANTHER" id="PTHR34216:SF3">
    <property type="entry name" value="POLY-BETA-1,6-N-ACETYL-D-GLUCOSAMINE N-DEACETYLASE"/>
    <property type="match status" value="1"/>
</dbReference>
<dbReference type="PANTHER" id="PTHR34216">
    <property type="match status" value="1"/>
</dbReference>
<dbReference type="GO" id="GO:0005576">
    <property type="term" value="C:extracellular region"/>
    <property type="evidence" value="ECO:0007669"/>
    <property type="project" value="UniProtKB-SubCell"/>
</dbReference>
<dbReference type="AlphaFoldDB" id="L9WJ29"/>
<comment type="caution">
    <text evidence="4">The sequence shown here is derived from an EMBL/GenBank/DDBJ whole genome shotgun (WGS) entry which is preliminary data.</text>
</comment>
<organism evidence="4 5">
    <name type="scientific">Natronorubrum sulfidifaciens JCM 14089</name>
    <dbReference type="NCBI Taxonomy" id="1230460"/>
    <lineage>
        <taxon>Archaea</taxon>
        <taxon>Methanobacteriati</taxon>
        <taxon>Methanobacteriota</taxon>
        <taxon>Stenosarchaea group</taxon>
        <taxon>Halobacteria</taxon>
        <taxon>Halobacteriales</taxon>
        <taxon>Natrialbaceae</taxon>
        <taxon>Natronorubrum</taxon>
    </lineage>
</organism>
<keyword evidence="5" id="KW-1185">Reference proteome</keyword>
<evidence type="ECO:0000313" key="5">
    <source>
        <dbReference type="Proteomes" id="UP000011661"/>
    </source>
</evidence>
<evidence type="ECO:0000256" key="1">
    <source>
        <dbReference type="ARBA" id="ARBA00004613"/>
    </source>
</evidence>
<keyword evidence="2" id="KW-0732">Signal</keyword>
<dbReference type="InterPro" id="IPR002509">
    <property type="entry name" value="NODB_dom"/>
</dbReference>
<dbReference type="SUPFAM" id="SSF88713">
    <property type="entry name" value="Glycoside hydrolase/deacetylase"/>
    <property type="match status" value="1"/>
</dbReference>
<proteinExistence type="predicted"/>
<dbReference type="InterPro" id="IPR051398">
    <property type="entry name" value="Polysacch_Deacetylase"/>
</dbReference>
<dbReference type="Pfam" id="PF01522">
    <property type="entry name" value="Polysacc_deac_1"/>
    <property type="match status" value="1"/>
</dbReference>
<dbReference type="PATRIC" id="fig|1230460.4.peg.95"/>
<accession>L9WJ29</accession>
<reference evidence="4 5" key="1">
    <citation type="journal article" date="2014" name="PLoS Genet.">
        <title>Phylogenetically driven sequencing of extremely halophilic archaea reveals strategies for static and dynamic osmo-response.</title>
        <authorList>
            <person name="Becker E.A."/>
            <person name="Seitzer P.M."/>
            <person name="Tritt A."/>
            <person name="Larsen D."/>
            <person name="Krusor M."/>
            <person name="Yao A.I."/>
            <person name="Wu D."/>
            <person name="Madern D."/>
            <person name="Eisen J.A."/>
            <person name="Darling A.E."/>
            <person name="Facciotti M.T."/>
        </authorList>
    </citation>
    <scope>NUCLEOTIDE SEQUENCE [LARGE SCALE GENOMIC DNA]</scope>
    <source>
        <strain evidence="4 5">JCM 14089</strain>
    </source>
</reference>
<dbReference type="Gene3D" id="3.20.20.370">
    <property type="entry name" value="Glycoside hydrolase/deacetylase"/>
    <property type="match status" value="1"/>
</dbReference>
<evidence type="ECO:0000256" key="2">
    <source>
        <dbReference type="ARBA" id="ARBA00022729"/>
    </source>
</evidence>
<dbReference type="EMBL" id="AOHX01000002">
    <property type="protein sequence ID" value="ELY49387.1"/>
    <property type="molecule type" value="Genomic_DNA"/>
</dbReference>
<dbReference type="GO" id="GO:0005975">
    <property type="term" value="P:carbohydrate metabolic process"/>
    <property type="evidence" value="ECO:0007669"/>
    <property type="project" value="InterPro"/>
</dbReference>
<dbReference type="PROSITE" id="PS51677">
    <property type="entry name" value="NODB"/>
    <property type="match status" value="1"/>
</dbReference>
<name>L9WJ29_9EURY</name>
<dbReference type="eggNOG" id="arCOG09161">
    <property type="taxonomic scope" value="Archaea"/>
</dbReference>
<dbReference type="GO" id="GO:0016810">
    <property type="term" value="F:hydrolase activity, acting on carbon-nitrogen (but not peptide) bonds"/>
    <property type="evidence" value="ECO:0007669"/>
    <property type="project" value="InterPro"/>
</dbReference>
<sequence length="353" mass="39349">MLDDFEELSRWRTIGGTLSADEETYLGGSQAARLEAGTSDERAGIGRQFDQPIDLSDRTLSLAVRADDLIYPWIQLVDDDGNRMDLRTSVRGNFPFKQYDFGVESVTGSVDLTAITDLRIIEYVGESERTIWCDSLRVVDRPDTGAVMIQFDDGNVTDHTQARPILEQYGYQAVTFVNPGTIGTDGHLTLEQVSELHDAGWTVGSHSYDHVSLPAQDVSTQEDQIRESKEWLLDHGFEDGAEYFAYPYTDYDETTCSLVDEYYTLGFAGGFPAGGNVTNPLELHRLGDLNAADARDAIDAAVQWNGITQLFFHWLGGETLAEFEQTIEYLHEREQAGELDVISPAELEAAYMV</sequence>
<dbReference type="Proteomes" id="UP000011661">
    <property type="component" value="Unassembled WGS sequence"/>
</dbReference>
<protein>
    <submittedName>
        <fullName evidence="4">Polysaccharide deacetylase</fullName>
    </submittedName>
</protein>
<dbReference type="InterPro" id="IPR011330">
    <property type="entry name" value="Glyco_hydro/deAcase_b/a-brl"/>
</dbReference>
<comment type="subcellular location">
    <subcellularLocation>
        <location evidence="1">Secreted</location>
    </subcellularLocation>
</comment>
<dbReference type="CDD" id="cd10970">
    <property type="entry name" value="CE4_DAC_u1_6s"/>
    <property type="match status" value="1"/>
</dbReference>